<comment type="caution">
    <text evidence="2">The sequence shown here is derived from an EMBL/GenBank/DDBJ whole genome shotgun (WGS) entry which is preliminary data.</text>
</comment>
<dbReference type="AlphaFoldDB" id="Q091V5"/>
<feature type="compositionally biased region" description="Pro residues" evidence="1">
    <location>
        <begin position="55"/>
        <end position="65"/>
    </location>
</feature>
<dbReference type="EMBL" id="AAMD01000054">
    <property type="protein sequence ID" value="EAU66506.1"/>
    <property type="molecule type" value="Genomic_DNA"/>
</dbReference>
<feature type="region of interest" description="Disordered" evidence="1">
    <location>
        <begin position="24"/>
        <end position="71"/>
    </location>
</feature>
<protein>
    <submittedName>
        <fullName evidence="2">Uncharacterized protein</fullName>
    </submittedName>
</protein>
<dbReference type="Proteomes" id="UP000032702">
    <property type="component" value="Unassembled WGS sequence"/>
</dbReference>
<name>Q091V5_STIAD</name>
<accession>Q091V5</accession>
<evidence type="ECO:0000313" key="2">
    <source>
        <dbReference type="EMBL" id="EAU66506.1"/>
    </source>
</evidence>
<sequence length="398" mass="43689">MLTVQYPFVSQNRILTNLSFARRRQTGGQTSAPGPSFPPPVRSTRRPAFSCRTAPSPPRFSPPPAVSASLHPLESSQHPLHQLLAGSPLHPHPHSLHFHHYRLPNSLPPLTRCLRRHLHRHEAHCRFLFLLPLCAPPRPESQPLSGQPVLAHERALRSSFLLPGSYHLGCYFRRPPRLSGRCQPPWLFCLCRLCAGRHRPLTLATLSLLRDMGGSGGLRCLVRRTGRLRDRAPASSRHLRGTGAQAPAVETGRGCVDDAWGGLMTPAFCRLCGKPLETMEARHRGVHFECPDDEAAPEKPGEARLLNAPATWVCLPLFRAVAQARLAASHLAQTVTHLERARAFLAQVQGEHVPDVSSARLAFSAHALDAAVLRVSLEEMAQGLETEAETTAGKAGRP</sequence>
<reference evidence="2 3" key="1">
    <citation type="submission" date="2006-04" db="EMBL/GenBank/DDBJ databases">
        <authorList>
            <person name="Nierman W.C."/>
        </authorList>
    </citation>
    <scope>NUCLEOTIDE SEQUENCE [LARGE SCALE GENOMIC DNA]</scope>
    <source>
        <strain evidence="2 3">DW4/3-1</strain>
    </source>
</reference>
<proteinExistence type="predicted"/>
<gene>
    <name evidence="2" type="ORF">STIAU_1931</name>
</gene>
<evidence type="ECO:0000313" key="3">
    <source>
        <dbReference type="Proteomes" id="UP000032702"/>
    </source>
</evidence>
<organism evidence="2 3">
    <name type="scientific">Stigmatella aurantiaca (strain DW4/3-1)</name>
    <dbReference type="NCBI Taxonomy" id="378806"/>
    <lineage>
        <taxon>Bacteria</taxon>
        <taxon>Pseudomonadati</taxon>
        <taxon>Myxococcota</taxon>
        <taxon>Myxococcia</taxon>
        <taxon>Myxococcales</taxon>
        <taxon>Cystobacterineae</taxon>
        <taxon>Archangiaceae</taxon>
        <taxon>Stigmatella</taxon>
    </lineage>
</organism>
<evidence type="ECO:0000256" key="1">
    <source>
        <dbReference type="SAM" id="MobiDB-lite"/>
    </source>
</evidence>